<comment type="caution">
    <text evidence="1">The sequence shown here is derived from an EMBL/GenBank/DDBJ whole genome shotgun (WGS) entry which is preliminary data.</text>
</comment>
<keyword evidence="2" id="KW-1185">Reference proteome</keyword>
<sequence>MNEIGVVNSQAKQWIENIHASFWSQAYFPDWIPCNQNENNFTECFNNMLLETRSMPISEMIDWIQGKMMVNMQKKRSRCRRWEGIVCPAIEKILNNRLDRSRGCDLFFMGGDEYEIPE</sequence>
<dbReference type="Proteomes" id="UP001234297">
    <property type="component" value="Chromosome 11"/>
</dbReference>
<protein>
    <submittedName>
        <fullName evidence="1">Uncharacterized protein</fullName>
    </submittedName>
</protein>
<evidence type="ECO:0000313" key="2">
    <source>
        <dbReference type="Proteomes" id="UP001234297"/>
    </source>
</evidence>
<name>A0ACC2KUV6_PERAE</name>
<organism evidence="1 2">
    <name type="scientific">Persea americana</name>
    <name type="common">Avocado</name>
    <dbReference type="NCBI Taxonomy" id="3435"/>
    <lineage>
        <taxon>Eukaryota</taxon>
        <taxon>Viridiplantae</taxon>
        <taxon>Streptophyta</taxon>
        <taxon>Embryophyta</taxon>
        <taxon>Tracheophyta</taxon>
        <taxon>Spermatophyta</taxon>
        <taxon>Magnoliopsida</taxon>
        <taxon>Magnoliidae</taxon>
        <taxon>Laurales</taxon>
        <taxon>Lauraceae</taxon>
        <taxon>Persea</taxon>
    </lineage>
</organism>
<gene>
    <name evidence="1" type="ORF">MRB53_033509</name>
</gene>
<reference evidence="1 2" key="1">
    <citation type="journal article" date="2022" name="Hortic Res">
        <title>A haplotype resolved chromosomal level avocado genome allows analysis of novel avocado genes.</title>
        <authorList>
            <person name="Nath O."/>
            <person name="Fletcher S.J."/>
            <person name="Hayward A."/>
            <person name="Shaw L.M."/>
            <person name="Masouleh A.K."/>
            <person name="Furtado A."/>
            <person name="Henry R.J."/>
            <person name="Mitter N."/>
        </authorList>
    </citation>
    <scope>NUCLEOTIDE SEQUENCE [LARGE SCALE GENOMIC DNA]</scope>
    <source>
        <strain evidence="2">cv. Hass</strain>
    </source>
</reference>
<evidence type="ECO:0000313" key="1">
    <source>
        <dbReference type="EMBL" id="KAJ8624979.1"/>
    </source>
</evidence>
<proteinExistence type="predicted"/>
<accession>A0ACC2KUV6</accession>
<dbReference type="EMBL" id="CM056819">
    <property type="protein sequence ID" value="KAJ8624979.1"/>
    <property type="molecule type" value="Genomic_DNA"/>
</dbReference>